<proteinExistence type="predicted"/>
<gene>
    <name evidence="1" type="ORF">IT779_15645</name>
</gene>
<comment type="caution">
    <text evidence="1">The sequence shown here is derived from an EMBL/GenBank/DDBJ whole genome shotgun (WGS) entry which is preliminary data.</text>
</comment>
<dbReference type="EMBL" id="JADMLG010000005">
    <property type="protein sequence ID" value="MBH0777709.1"/>
    <property type="molecule type" value="Genomic_DNA"/>
</dbReference>
<accession>A0A931N3B7</accession>
<name>A0A931N3B7_9NOCA</name>
<dbReference type="AlphaFoldDB" id="A0A931N3B7"/>
<organism evidence="1 2">
    <name type="scientific">Nocardia bovistercoris</name>
    <dbReference type="NCBI Taxonomy" id="2785916"/>
    <lineage>
        <taxon>Bacteria</taxon>
        <taxon>Bacillati</taxon>
        <taxon>Actinomycetota</taxon>
        <taxon>Actinomycetes</taxon>
        <taxon>Mycobacteriales</taxon>
        <taxon>Nocardiaceae</taxon>
        <taxon>Nocardia</taxon>
    </lineage>
</organism>
<evidence type="ECO:0000313" key="1">
    <source>
        <dbReference type="EMBL" id="MBH0777709.1"/>
    </source>
</evidence>
<reference evidence="1" key="1">
    <citation type="submission" date="2020-11" db="EMBL/GenBank/DDBJ databases">
        <title>Nocardia NEAU-351.nov., a novel actinomycete isolated from the cow dung.</title>
        <authorList>
            <person name="Zhang X."/>
        </authorList>
    </citation>
    <scope>NUCLEOTIDE SEQUENCE</scope>
    <source>
        <strain evidence="1">NEAU-351</strain>
    </source>
</reference>
<dbReference type="RefSeq" id="WP_196150021.1">
    <property type="nucleotide sequence ID" value="NZ_JADMLG010000005.1"/>
</dbReference>
<sequence length="148" mass="16131">MAGPRPLLPSRDELLAACRGFPGVGDDPVSTAAAELAVLHRRRERIPYSALADSDTDRAARMREIDAWTRLVIPEPARDARLYPLTMGQVIDRLAESAALTHTVLAEGSDRVFWEASETVDDLAHAYSGLVARLLAGTRRLPPTFSSP</sequence>
<evidence type="ECO:0000313" key="2">
    <source>
        <dbReference type="Proteomes" id="UP000655751"/>
    </source>
</evidence>
<evidence type="ECO:0008006" key="3">
    <source>
        <dbReference type="Google" id="ProtNLM"/>
    </source>
</evidence>
<protein>
    <recommendedName>
        <fullName evidence="3">DUF4254 domain-containing protein</fullName>
    </recommendedName>
</protein>
<dbReference type="Proteomes" id="UP000655751">
    <property type="component" value="Unassembled WGS sequence"/>
</dbReference>
<keyword evidence="2" id="KW-1185">Reference proteome</keyword>